<evidence type="ECO:0000313" key="1">
    <source>
        <dbReference type="EMBL" id="JAD61930.1"/>
    </source>
</evidence>
<organism evidence="1">
    <name type="scientific">Arundo donax</name>
    <name type="common">Giant reed</name>
    <name type="synonym">Donax arundinaceus</name>
    <dbReference type="NCBI Taxonomy" id="35708"/>
    <lineage>
        <taxon>Eukaryota</taxon>
        <taxon>Viridiplantae</taxon>
        <taxon>Streptophyta</taxon>
        <taxon>Embryophyta</taxon>
        <taxon>Tracheophyta</taxon>
        <taxon>Spermatophyta</taxon>
        <taxon>Magnoliopsida</taxon>
        <taxon>Liliopsida</taxon>
        <taxon>Poales</taxon>
        <taxon>Poaceae</taxon>
        <taxon>PACMAD clade</taxon>
        <taxon>Arundinoideae</taxon>
        <taxon>Arundineae</taxon>
        <taxon>Arundo</taxon>
    </lineage>
</organism>
<name>A0A0A9BL20_ARUDO</name>
<accession>A0A0A9BL20</accession>
<protein>
    <submittedName>
        <fullName evidence="1">Uncharacterized protein</fullName>
    </submittedName>
</protein>
<reference evidence="1" key="1">
    <citation type="submission" date="2014-09" db="EMBL/GenBank/DDBJ databases">
        <authorList>
            <person name="Magalhaes I.L.F."/>
            <person name="Oliveira U."/>
            <person name="Santos F.R."/>
            <person name="Vidigal T.H.D.A."/>
            <person name="Brescovit A.D."/>
            <person name="Santos A.J."/>
        </authorList>
    </citation>
    <scope>NUCLEOTIDE SEQUENCE</scope>
    <source>
        <tissue evidence="1">Shoot tissue taken approximately 20 cm above the soil surface</tissue>
    </source>
</reference>
<dbReference type="EMBL" id="GBRH01235965">
    <property type="protein sequence ID" value="JAD61930.1"/>
    <property type="molecule type" value="Transcribed_RNA"/>
</dbReference>
<reference evidence="1" key="2">
    <citation type="journal article" date="2015" name="Data Brief">
        <title>Shoot transcriptome of the giant reed, Arundo donax.</title>
        <authorList>
            <person name="Barrero R.A."/>
            <person name="Guerrero F.D."/>
            <person name="Moolhuijzen P."/>
            <person name="Goolsby J.A."/>
            <person name="Tidwell J."/>
            <person name="Bellgard S.E."/>
            <person name="Bellgard M.I."/>
        </authorList>
    </citation>
    <scope>NUCLEOTIDE SEQUENCE</scope>
    <source>
        <tissue evidence="1">Shoot tissue taken approximately 20 cm above the soil surface</tissue>
    </source>
</reference>
<sequence length="28" mass="3437">MIRLRCYVLTFFPAVEKPPQLQIFLIWN</sequence>
<proteinExistence type="predicted"/>
<dbReference type="AlphaFoldDB" id="A0A0A9BL20"/>